<dbReference type="PANTHER" id="PTHR10724">
    <property type="entry name" value="30S RIBOSOMAL PROTEIN S1"/>
    <property type="match status" value="1"/>
</dbReference>
<protein>
    <recommendedName>
        <fullName evidence="1">S1 motif domain-containing protein</fullName>
    </recommendedName>
</protein>
<feature type="domain" description="S1 motif" evidence="1">
    <location>
        <begin position="22"/>
        <end position="83"/>
    </location>
</feature>
<dbReference type="InterPro" id="IPR050437">
    <property type="entry name" value="Ribos_protein_bS1-like"/>
</dbReference>
<dbReference type="Pfam" id="PF00575">
    <property type="entry name" value="S1"/>
    <property type="match status" value="1"/>
</dbReference>
<name>A0ABM8D0R9_9NOCA</name>
<organism evidence="2 3">
    <name type="scientific">Nocardia sputorum</name>
    <dbReference type="NCBI Taxonomy" id="2984338"/>
    <lineage>
        <taxon>Bacteria</taxon>
        <taxon>Bacillati</taxon>
        <taxon>Actinomycetota</taxon>
        <taxon>Actinomycetes</taxon>
        <taxon>Mycobacteriales</taxon>
        <taxon>Nocardiaceae</taxon>
        <taxon>Nocardia</taxon>
    </lineage>
</organism>
<dbReference type="PROSITE" id="PS50126">
    <property type="entry name" value="S1"/>
    <property type="match status" value="1"/>
</dbReference>
<keyword evidence="3" id="KW-1185">Reference proteome</keyword>
<accession>A0ABM8D0R9</accession>
<dbReference type="EMBL" id="AP026978">
    <property type="protein sequence ID" value="BDU00925.1"/>
    <property type="molecule type" value="Genomic_DNA"/>
</dbReference>
<dbReference type="InterPro" id="IPR012340">
    <property type="entry name" value="NA-bd_OB-fold"/>
</dbReference>
<sequence length="84" mass="9007">MSPSESSPQRGWPDFVAAHAQGSVLEAAVVHIAPFGAFLEVAPGIHGLLHRTEWSTEPQIGATLTVRVLDIDAERQRVSLAHAD</sequence>
<proteinExistence type="predicted"/>
<evidence type="ECO:0000259" key="1">
    <source>
        <dbReference type="PROSITE" id="PS50126"/>
    </source>
</evidence>
<dbReference type="RefSeq" id="WP_281873898.1">
    <property type="nucleotide sequence ID" value="NZ_AP026978.1"/>
</dbReference>
<dbReference type="SMART" id="SM00316">
    <property type="entry name" value="S1"/>
    <property type="match status" value="1"/>
</dbReference>
<dbReference type="Proteomes" id="UP001317870">
    <property type="component" value="Chromosome"/>
</dbReference>
<reference evidence="2 3" key="1">
    <citation type="submission" date="2022-11" db="EMBL/GenBank/DDBJ databases">
        <title>Genome Sequencing of Nocardia sp. ON39_IFM12276 and assembly.</title>
        <authorList>
            <person name="Shimojima M."/>
            <person name="Toyokawa M."/>
            <person name="Uesaka K."/>
        </authorList>
    </citation>
    <scope>NUCLEOTIDE SEQUENCE [LARGE SCALE GENOMIC DNA]</scope>
    <source>
        <strain evidence="2 3">IFM 12276</strain>
    </source>
</reference>
<evidence type="ECO:0000313" key="2">
    <source>
        <dbReference type="EMBL" id="BDU00925.1"/>
    </source>
</evidence>
<gene>
    <name evidence="2" type="ORF">IFM12276_39530</name>
</gene>
<evidence type="ECO:0000313" key="3">
    <source>
        <dbReference type="Proteomes" id="UP001317870"/>
    </source>
</evidence>
<dbReference type="Gene3D" id="2.40.50.140">
    <property type="entry name" value="Nucleic acid-binding proteins"/>
    <property type="match status" value="1"/>
</dbReference>
<dbReference type="SUPFAM" id="SSF50249">
    <property type="entry name" value="Nucleic acid-binding proteins"/>
    <property type="match status" value="1"/>
</dbReference>
<dbReference type="InterPro" id="IPR003029">
    <property type="entry name" value="S1_domain"/>
</dbReference>